<evidence type="ECO:0000256" key="17">
    <source>
        <dbReference type="ARBA" id="ARBA00023285"/>
    </source>
</evidence>
<dbReference type="PANTHER" id="PTHR45833">
    <property type="entry name" value="METHIONINE SYNTHASE"/>
    <property type="match status" value="1"/>
</dbReference>
<dbReference type="InterPro" id="IPR036594">
    <property type="entry name" value="Meth_synthase_dom"/>
</dbReference>
<dbReference type="Gene3D" id="3.20.20.20">
    <property type="entry name" value="Dihydropteroate synthase-like"/>
    <property type="match status" value="1"/>
</dbReference>
<dbReference type="CDD" id="cd00740">
    <property type="entry name" value="MeTr"/>
    <property type="match status" value="1"/>
</dbReference>
<feature type="binding site" evidence="22">
    <location>
        <position position="873"/>
    </location>
    <ligand>
        <name>methylcob(III)alamin</name>
        <dbReference type="ChEBI" id="CHEBI:28115"/>
    </ligand>
</feature>
<feature type="binding site" evidence="22">
    <location>
        <position position="925"/>
    </location>
    <ligand>
        <name>methylcob(III)alamin</name>
        <dbReference type="ChEBI" id="CHEBI:28115"/>
    </ligand>
</feature>
<dbReference type="InterPro" id="IPR050554">
    <property type="entry name" value="Met_Synthase/Corrinoid"/>
</dbReference>
<evidence type="ECO:0000313" key="29">
    <source>
        <dbReference type="EMBL" id="ADE55160.1"/>
    </source>
</evidence>
<evidence type="ECO:0000259" key="25">
    <source>
        <dbReference type="PROSITE" id="PS50972"/>
    </source>
</evidence>
<keyword evidence="9 20" id="KW-0028">Amino-acid biosynthesis</keyword>
<dbReference type="InterPro" id="IPR011005">
    <property type="entry name" value="Dihydropteroate_synth-like_sf"/>
</dbReference>
<dbReference type="UniPathway" id="UPA00051">
    <property type="reaction ID" value="UER00081"/>
</dbReference>
<comment type="function">
    <text evidence="18 20">Catalyzes the transfer of a methyl group from methyl-cobalamin to homocysteine, yielding enzyme-bound cob(I)alamin and methionine. Subsequently, remethylates the cofactor using methyltetrahydrofolate.</text>
</comment>
<evidence type="ECO:0000256" key="11">
    <source>
        <dbReference type="ARBA" id="ARBA00022679"/>
    </source>
</evidence>
<feature type="binding site" evidence="22">
    <location>
        <begin position="1257"/>
        <end position="1258"/>
    </location>
    <ligand>
        <name>S-adenosyl-L-methionine</name>
        <dbReference type="ChEBI" id="CHEBI:59789"/>
    </ligand>
</feature>
<dbReference type="FunFam" id="3.20.20.330:FF:000001">
    <property type="entry name" value="Methionine synthase"/>
    <property type="match status" value="1"/>
</dbReference>
<evidence type="ECO:0000256" key="9">
    <source>
        <dbReference type="ARBA" id="ARBA00022605"/>
    </source>
</evidence>
<dbReference type="STRING" id="583355.Caka_2142"/>
<keyword evidence="15 20" id="KW-0862">Zinc</keyword>
<dbReference type="GO" id="GO:0005829">
    <property type="term" value="C:cytosol"/>
    <property type="evidence" value="ECO:0007669"/>
    <property type="project" value="TreeGrafter"/>
</dbReference>
<evidence type="ECO:0000259" key="28">
    <source>
        <dbReference type="PROSITE" id="PS51337"/>
    </source>
</evidence>
<evidence type="ECO:0000256" key="23">
    <source>
        <dbReference type="PROSITE-ProRule" id="PRU00333"/>
    </source>
</evidence>
<feature type="binding site" evidence="21 23">
    <location>
        <position position="321"/>
    </location>
    <ligand>
        <name>Zn(2+)</name>
        <dbReference type="ChEBI" id="CHEBI:29105"/>
    </ligand>
</feature>
<evidence type="ECO:0000256" key="15">
    <source>
        <dbReference type="ARBA" id="ARBA00022833"/>
    </source>
</evidence>
<comment type="cofactor">
    <cofactor evidence="3 20 21">
        <name>methylcob(III)alamin</name>
        <dbReference type="ChEBI" id="CHEBI:28115"/>
    </cofactor>
</comment>
<dbReference type="InterPro" id="IPR003759">
    <property type="entry name" value="Cbl-bd_cap"/>
</dbReference>
<feature type="binding site" evidence="21 23">
    <location>
        <position position="320"/>
    </location>
    <ligand>
        <name>Zn(2+)</name>
        <dbReference type="ChEBI" id="CHEBI:29105"/>
    </ligand>
</feature>
<dbReference type="Proteomes" id="UP000000925">
    <property type="component" value="Chromosome"/>
</dbReference>
<dbReference type="HOGENOM" id="CLU_004914_2_0_0"/>
<dbReference type="GO" id="GO:0008705">
    <property type="term" value="F:methionine synthase activity"/>
    <property type="evidence" value="ECO:0007669"/>
    <property type="project" value="UniProtKB-UniRule"/>
</dbReference>
<dbReference type="SUPFAM" id="SSF51717">
    <property type="entry name" value="Dihydropteroate synthetase-like"/>
    <property type="match status" value="1"/>
</dbReference>
<comment type="domain">
    <text evidence="20">Modular enzyme with four functionally distinct domains. The isolated Hcy-binding domain catalyzes methyl transfer from free methylcobalamin to homocysteine. The Hcy-binding domain in association with the pterin-binding domain catalyzes the methylation of cob(I)alamin by methyltetrahydrofolate and the methylation of homocysteine. The B12-binding domain binds the cofactor. The AdoMet activation domain binds S-adenosyl-L-methionine. Under aerobic conditions cob(I)alamin can be converted to inactive cob(II)alamin. Reductive methylation by S-adenosyl-L-methionine and flavodoxin regenerates methylcobalamin.</text>
</comment>
<keyword evidence="17 20" id="KW-0170">Cobalt</keyword>
<dbReference type="PANTHER" id="PTHR45833:SF1">
    <property type="entry name" value="METHIONINE SYNTHASE"/>
    <property type="match status" value="1"/>
</dbReference>
<dbReference type="PROSITE" id="PS50974">
    <property type="entry name" value="ADOMET_ACTIVATION"/>
    <property type="match status" value="1"/>
</dbReference>
<keyword evidence="14" id="KW-0677">Repeat</keyword>
<dbReference type="PROSITE" id="PS51332">
    <property type="entry name" value="B12_BINDING"/>
    <property type="match status" value="1"/>
</dbReference>
<feature type="binding site" evidence="22">
    <location>
        <position position="869"/>
    </location>
    <ligand>
        <name>methylcob(III)alamin</name>
        <dbReference type="ChEBI" id="CHEBI:28115"/>
    </ligand>
</feature>
<dbReference type="InterPro" id="IPR036724">
    <property type="entry name" value="Cobalamin-bd_sf"/>
</dbReference>
<feature type="domain" description="B12-binding N-terminal" evidence="28">
    <location>
        <begin position="713"/>
        <end position="807"/>
    </location>
</feature>
<dbReference type="GO" id="GO:0008270">
    <property type="term" value="F:zinc ion binding"/>
    <property type="evidence" value="ECO:0007669"/>
    <property type="project" value="UniProtKB-UniRule"/>
</dbReference>
<evidence type="ECO:0000256" key="13">
    <source>
        <dbReference type="ARBA" id="ARBA00022723"/>
    </source>
</evidence>
<feature type="domain" description="Pterin-binding" evidence="25">
    <location>
        <begin position="366"/>
        <end position="626"/>
    </location>
</feature>
<dbReference type="eggNOG" id="COG1410">
    <property type="taxonomic scope" value="Bacteria"/>
</dbReference>
<evidence type="ECO:0000256" key="2">
    <source>
        <dbReference type="ARBA" id="ARBA00001947"/>
    </source>
</evidence>
<evidence type="ECO:0000256" key="4">
    <source>
        <dbReference type="ARBA" id="ARBA00005178"/>
    </source>
</evidence>
<dbReference type="GO" id="GO:0050667">
    <property type="term" value="P:homocysteine metabolic process"/>
    <property type="evidence" value="ECO:0007669"/>
    <property type="project" value="TreeGrafter"/>
</dbReference>
<feature type="domain" description="B12-binding" evidence="27">
    <location>
        <begin position="811"/>
        <end position="946"/>
    </location>
</feature>
<feature type="binding site" evidence="22">
    <location>
        <begin position="821"/>
        <end position="825"/>
    </location>
    <ligand>
        <name>methylcob(III)alamin</name>
        <dbReference type="ChEBI" id="CHEBI:28115"/>
    </ligand>
</feature>
<evidence type="ECO:0000259" key="24">
    <source>
        <dbReference type="PROSITE" id="PS50970"/>
    </source>
</evidence>
<evidence type="ECO:0000313" key="30">
    <source>
        <dbReference type="Proteomes" id="UP000000925"/>
    </source>
</evidence>
<evidence type="ECO:0000256" key="14">
    <source>
        <dbReference type="ARBA" id="ARBA00022737"/>
    </source>
</evidence>
<dbReference type="GO" id="GO:0046653">
    <property type="term" value="P:tetrahydrofolate metabolic process"/>
    <property type="evidence" value="ECO:0007669"/>
    <property type="project" value="TreeGrafter"/>
</dbReference>
<dbReference type="CDD" id="cd02069">
    <property type="entry name" value="methionine_synthase_B12_BD"/>
    <property type="match status" value="1"/>
</dbReference>
<dbReference type="Pfam" id="PF02310">
    <property type="entry name" value="B12-binding"/>
    <property type="match status" value="1"/>
</dbReference>
<comment type="similarity">
    <text evidence="5">Belongs to the vitamin-B12 dependent methionine synthase family.</text>
</comment>
<evidence type="ECO:0000256" key="22">
    <source>
        <dbReference type="PIRSR" id="PIRSR000381-2"/>
    </source>
</evidence>
<dbReference type="PROSITE" id="PS50972">
    <property type="entry name" value="PTERIN_BINDING"/>
    <property type="match status" value="1"/>
</dbReference>
<dbReference type="InterPro" id="IPR006158">
    <property type="entry name" value="Cobalamin-bd"/>
</dbReference>
<dbReference type="eggNOG" id="COG0646">
    <property type="taxonomic scope" value="Bacteria"/>
</dbReference>
<evidence type="ECO:0000259" key="27">
    <source>
        <dbReference type="PROSITE" id="PS51332"/>
    </source>
</evidence>
<evidence type="ECO:0000256" key="12">
    <source>
        <dbReference type="ARBA" id="ARBA00022691"/>
    </source>
</evidence>
<dbReference type="Gene3D" id="3.10.196.10">
    <property type="entry name" value="Vitamin B12-dependent methionine synthase, activation domain"/>
    <property type="match status" value="1"/>
</dbReference>
<protein>
    <recommendedName>
        <fullName evidence="7 20">Methionine synthase</fullName>
        <ecNumber evidence="6 20">2.1.1.13</ecNumber>
    </recommendedName>
    <alternativeName>
        <fullName evidence="19 20">5-methyltetrahydrofolate--homocysteine methyltransferase</fullName>
    </alternativeName>
</protein>
<keyword evidence="16 20" id="KW-0486">Methionine biosynthesis</keyword>
<dbReference type="InterPro" id="IPR000489">
    <property type="entry name" value="Pterin-binding_dom"/>
</dbReference>
<keyword evidence="8 20" id="KW-0489">Methyltransferase</keyword>
<proteinExistence type="inferred from homology"/>
<keyword evidence="13 20" id="KW-0479">Metal-binding</keyword>
<name>D5EM00_CORAD</name>
<evidence type="ECO:0000256" key="6">
    <source>
        <dbReference type="ARBA" id="ARBA00012032"/>
    </source>
</evidence>
<dbReference type="SMART" id="SM01018">
    <property type="entry name" value="B12-binding_2"/>
    <property type="match status" value="1"/>
</dbReference>
<feature type="binding site" evidence="21 23">
    <location>
        <position position="255"/>
    </location>
    <ligand>
        <name>Zn(2+)</name>
        <dbReference type="ChEBI" id="CHEBI:29105"/>
    </ligand>
</feature>
<keyword evidence="12 20" id="KW-0949">S-adenosyl-L-methionine</keyword>
<evidence type="ECO:0000256" key="5">
    <source>
        <dbReference type="ARBA" id="ARBA00010398"/>
    </source>
</evidence>
<dbReference type="SUPFAM" id="SSF52242">
    <property type="entry name" value="Cobalamin (vitamin B12)-binding domain"/>
    <property type="match status" value="1"/>
</dbReference>
<comment type="catalytic activity">
    <reaction evidence="1 20">
        <text>(6S)-5-methyl-5,6,7,8-tetrahydrofolate + L-homocysteine = (6S)-5,6,7,8-tetrahydrofolate + L-methionine</text>
        <dbReference type="Rhea" id="RHEA:11172"/>
        <dbReference type="ChEBI" id="CHEBI:18608"/>
        <dbReference type="ChEBI" id="CHEBI:57453"/>
        <dbReference type="ChEBI" id="CHEBI:57844"/>
        <dbReference type="ChEBI" id="CHEBI:58199"/>
        <dbReference type="EC" id="2.1.1.13"/>
    </reaction>
</comment>
<evidence type="ECO:0000256" key="16">
    <source>
        <dbReference type="ARBA" id="ARBA00023167"/>
    </source>
</evidence>
<dbReference type="FunFam" id="3.20.20.20:FF:000002">
    <property type="entry name" value="Methionine synthase"/>
    <property type="match status" value="1"/>
</dbReference>
<feature type="binding site" evidence="22">
    <location>
        <position position="1202"/>
    </location>
    <ligand>
        <name>S-adenosyl-L-methionine</name>
        <dbReference type="ChEBI" id="CHEBI:59789"/>
    </ligand>
</feature>
<dbReference type="FunFam" id="1.10.1240.10:FF:000001">
    <property type="entry name" value="Methionine synthase"/>
    <property type="match status" value="1"/>
</dbReference>
<dbReference type="Gene3D" id="3.20.20.330">
    <property type="entry name" value="Homocysteine-binding-like domain"/>
    <property type="match status" value="1"/>
</dbReference>
<dbReference type="Pfam" id="PF02574">
    <property type="entry name" value="S-methyl_trans"/>
    <property type="match status" value="1"/>
</dbReference>
<evidence type="ECO:0000256" key="7">
    <source>
        <dbReference type="ARBA" id="ARBA00013998"/>
    </source>
</evidence>
<evidence type="ECO:0000256" key="21">
    <source>
        <dbReference type="PIRSR" id="PIRSR000381-1"/>
    </source>
</evidence>
<dbReference type="Pfam" id="PF02607">
    <property type="entry name" value="B12-binding_2"/>
    <property type="match status" value="1"/>
</dbReference>
<dbReference type="SUPFAM" id="SSF47644">
    <property type="entry name" value="Methionine synthase domain"/>
    <property type="match status" value="1"/>
</dbReference>
<dbReference type="InterPro" id="IPR003726">
    <property type="entry name" value="HCY_dom"/>
</dbReference>
<keyword evidence="10 20" id="KW-0846">Cobalamin</keyword>
<dbReference type="Pfam" id="PF00809">
    <property type="entry name" value="Pterin_bind"/>
    <property type="match status" value="1"/>
</dbReference>
<feature type="binding site" evidence="22">
    <location>
        <position position="1014"/>
    </location>
    <ligand>
        <name>S-adenosyl-L-methionine</name>
        <dbReference type="ChEBI" id="CHEBI:59789"/>
    </ligand>
</feature>
<evidence type="ECO:0000256" key="10">
    <source>
        <dbReference type="ARBA" id="ARBA00022628"/>
    </source>
</evidence>
<comment type="cofactor">
    <cofactor evidence="2 20 23">
        <name>Zn(2+)</name>
        <dbReference type="ChEBI" id="CHEBI:29105"/>
    </cofactor>
</comment>
<organism evidence="29 30">
    <name type="scientific">Coraliomargarita akajimensis (strain DSM 45221 / IAM 15411 / JCM 23193 / KCTC 12865 / 04OKA010-24)</name>
    <dbReference type="NCBI Taxonomy" id="583355"/>
    <lineage>
        <taxon>Bacteria</taxon>
        <taxon>Pseudomonadati</taxon>
        <taxon>Verrucomicrobiota</taxon>
        <taxon>Opitutia</taxon>
        <taxon>Puniceicoccales</taxon>
        <taxon>Coraliomargaritaceae</taxon>
        <taxon>Coraliomargarita</taxon>
    </lineage>
</organism>
<dbReference type="InterPro" id="IPR004223">
    <property type="entry name" value="VitB12-dep_Met_synth_activ_dom"/>
</dbReference>
<dbReference type="Gene3D" id="1.10.1240.10">
    <property type="entry name" value="Methionine synthase domain"/>
    <property type="match status" value="1"/>
</dbReference>
<evidence type="ECO:0000256" key="1">
    <source>
        <dbReference type="ARBA" id="ARBA00001700"/>
    </source>
</evidence>
<sequence length="1292" mass="141284">MSTTVSNPPLTAKGQQLADLFAQRILFLDGAMGTMIQQHSLEEADFRDDSFANVEGDLKGNNDLLSITRPDIIADIHRAFLEAGADIIETNTFSGTTIAQADYGLESRVRDINLASAKLARQVADEVSAKEGRPTFVAGAIGPTNRTASLSPDVNRPEYRATNYDELYTAYYEQVEALVEGGVDLLLPETVFDTLNLKACLHAIEDFFDTQNERLPVIVSVTITDQSGRTLSGQTVEACWNSIRHAKPLCVGLNCALGADLMRPFLQELSRVADSYVHVYPNAGLPNPLAPTGYDETPETTGSAVGGFAKDGLVNLVGGCCGTTPGHIAAVVKEVSQYAPRPIPVTTPAQRLSGLEALNIEADTGFINVGERTNVTGSPRFKKLIKADDFTAALAIAQSQVDKGAQIIDINFDEGMLDGEACMTRFLNLVASEPDISRVPIMIDSSKWSVIEAGLKCVQGKCIVNSISLKGGEDEFKAQAKKILRYGASVIVMAFDEKGQAANQADKVAIAERSFKILTEEVGMDPQDIIFDLNILTVATGMEEHNNYAVDFIEAVREVKQKCPGARCSGGLSNISFSFRGNNPVREAMHAAFLHHACEAGLDMAIVNPGLLMDYQEMDPTLKTLVEDVLLNRNDEATEKLIEHAEAIKEGKITLGAGTPEERINAAMVQGMETLRALFERATAEKNPEILERFLTSGTDAVPAAAEKKTADVASDWRSGTVEERLSHALVKGIVAHVDADTEEARQKYARPLEVIEGPLMDGMKVVGELFGAGKMFLPQVVKSARVMKKAVAYLLPYMEAEKEGSSGSSAGKFLIATVKGDVHDIGKNIVAVVLACNNYEVKDLGVMVDCETILKEAEEWGADIIGLSGLITPSLDEMIFNAQEMQKRGFKQPLLIGGATTSKAHTAIKIAPHYEQPIVRVGDASLVTEVCNNLLTEDSDRRTAYIAEVAAEQEKQRQRFAARAKDTEFLSLEDARAKRFTCDWSKAQLKAPNRPGITVDDHIDLEALSEYFDYSPLFWTWELKGVYPYILEHKKYGEEAQKIYADAQALLKRIIAEKRFRARSVVGLFPANSVGDDIELYTDTERSGVLNTLHSLRQQKKKDKGDTYFALADFVAPKDSGQVDACGAFAACIEGVDAFAQEFEDAHDDYSSIMVKAIGDRFAEALAEYTHARVRKELWGYAPDEALDNDQLIQEEYRGIRPAAGYPSQPDHTEKAIIWDLLQAEANTGATLTESFAMHPGSAVSGLYFGHPDAKYFQVGPMAKDQFEDYAQRKGFNLEKTEKWLAPNKGY</sequence>
<feature type="binding site" description="axial binding residue" evidence="21">
    <location>
        <position position="824"/>
    </location>
    <ligand>
        <name>methylcob(III)alamin</name>
        <dbReference type="ChEBI" id="CHEBI:28115"/>
    </ligand>
    <ligandPart>
        <name>Co</name>
        <dbReference type="ChEBI" id="CHEBI:27638"/>
    </ligandPart>
</feature>
<dbReference type="PROSITE" id="PS51337">
    <property type="entry name" value="B12_BINDING_NTER"/>
    <property type="match status" value="1"/>
</dbReference>
<evidence type="ECO:0000259" key="26">
    <source>
        <dbReference type="PROSITE" id="PS50974"/>
    </source>
</evidence>
<dbReference type="InterPro" id="IPR037010">
    <property type="entry name" value="VitB12-dep_Met_synth_activ_sf"/>
</dbReference>
<dbReference type="EMBL" id="CP001998">
    <property type="protein sequence ID" value="ADE55160.1"/>
    <property type="molecule type" value="Genomic_DNA"/>
</dbReference>
<dbReference type="GO" id="GO:0031419">
    <property type="term" value="F:cobalamin binding"/>
    <property type="evidence" value="ECO:0007669"/>
    <property type="project" value="UniProtKB-UniRule"/>
</dbReference>
<dbReference type="InterPro" id="IPR036589">
    <property type="entry name" value="HCY_dom_sf"/>
</dbReference>
<dbReference type="PROSITE" id="PS50970">
    <property type="entry name" value="HCY"/>
    <property type="match status" value="1"/>
</dbReference>
<dbReference type="PIRSF" id="PIRSF000381">
    <property type="entry name" value="MetH"/>
    <property type="match status" value="1"/>
</dbReference>
<evidence type="ECO:0000256" key="20">
    <source>
        <dbReference type="PIRNR" id="PIRNR000381"/>
    </source>
</evidence>
<reference evidence="29 30" key="1">
    <citation type="journal article" date="2010" name="Stand. Genomic Sci.">
        <title>Complete genome sequence of Coraliomargarita akajimensis type strain (04OKA010-24).</title>
        <authorList>
            <person name="Mavromatis K."/>
            <person name="Abt B."/>
            <person name="Brambilla E."/>
            <person name="Lapidus A."/>
            <person name="Copeland A."/>
            <person name="Deshpande S."/>
            <person name="Nolan M."/>
            <person name="Lucas S."/>
            <person name="Tice H."/>
            <person name="Cheng J.F."/>
            <person name="Han C."/>
            <person name="Detter J.C."/>
            <person name="Woyke T."/>
            <person name="Goodwin L."/>
            <person name="Pitluck S."/>
            <person name="Held B."/>
            <person name="Brettin T."/>
            <person name="Tapia R."/>
            <person name="Ivanova N."/>
            <person name="Mikhailova N."/>
            <person name="Pati A."/>
            <person name="Liolios K."/>
            <person name="Chen A."/>
            <person name="Palaniappan K."/>
            <person name="Land M."/>
            <person name="Hauser L."/>
            <person name="Chang Y.J."/>
            <person name="Jeffries C.D."/>
            <person name="Rohde M."/>
            <person name="Goker M."/>
            <person name="Bristow J."/>
            <person name="Eisen J.A."/>
            <person name="Markowitz V."/>
            <person name="Hugenholtz P."/>
            <person name="Klenk H.P."/>
            <person name="Kyrpides N.C."/>
        </authorList>
    </citation>
    <scope>NUCLEOTIDE SEQUENCE [LARGE SCALE GENOMIC DNA]</scope>
    <source>
        <strain evidence="30">DSM 45221 / IAM 15411 / JCM 23193 / KCTC 12865</strain>
    </source>
</reference>
<dbReference type="Gene3D" id="1.10.288.10">
    <property type="entry name" value="Cobalamin-dependent Methionine Synthase, domain 2"/>
    <property type="match status" value="1"/>
</dbReference>
<keyword evidence="11 20" id="KW-0808">Transferase</keyword>
<dbReference type="InterPro" id="IPR011822">
    <property type="entry name" value="MetH"/>
</dbReference>
<comment type="pathway">
    <text evidence="4 20">Amino-acid biosynthesis; L-methionine biosynthesis via de novo pathway; L-methionine from L-homocysteine (MetH route): step 1/1.</text>
</comment>
<evidence type="ECO:0000256" key="8">
    <source>
        <dbReference type="ARBA" id="ARBA00022603"/>
    </source>
</evidence>
<dbReference type="InterPro" id="IPR033706">
    <property type="entry name" value="Met_synthase_B12-bd"/>
</dbReference>
<dbReference type="EC" id="2.1.1.13" evidence="6 20"/>
<dbReference type="SUPFAM" id="SSF82282">
    <property type="entry name" value="Homocysteine S-methyltransferase"/>
    <property type="match status" value="1"/>
</dbReference>
<accession>D5EM00</accession>
<feature type="binding site" evidence="22">
    <location>
        <position position="757"/>
    </location>
    <ligand>
        <name>methylcob(III)alamin</name>
        <dbReference type="ChEBI" id="CHEBI:28115"/>
    </ligand>
</feature>
<keyword evidence="30" id="KW-1185">Reference proteome</keyword>
<dbReference type="SUPFAM" id="SSF56507">
    <property type="entry name" value="Methionine synthase activation domain-like"/>
    <property type="match status" value="1"/>
</dbReference>
<evidence type="ECO:0000256" key="19">
    <source>
        <dbReference type="ARBA" id="ARBA00031040"/>
    </source>
</evidence>
<dbReference type="GO" id="GO:0032259">
    <property type="term" value="P:methylation"/>
    <property type="evidence" value="ECO:0007669"/>
    <property type="project" value="UniProtKB-KW"/>
</dbReference>
<evidence type="ECO:0000256" key="18">
    <source>
        <dbReference type="ARBA" id="ARBA00025552"/>
    </source>
</evidence>
<gene>
    <name evidence="29" type="ordered locus">Caka_2142</name>
</gene>
<dbReference type="Pfam" id="PF02965">
    <property type="entry name" value="Met_synt_B12"/>
    <property type="match status" value="1"/>
</dbReference>
<feature type="domain" description="Hcy-binding" evidence="24">
    <location>
        <begin position="14"/>
        <end position="335"/>
    </location>
</feature>
<dbReference type="KEGG" id="caa:Caka_2142"/>
<evidence type="ECO:0000256" key="3">
    <source>
        <dbReference type="ARBA" id="ARBA00001956"/>
    </source>
</evidence>
<dbReference type="Gene3D" id="3.40.50.280">
    <property type="entry name" value="Cobalamin-binding domain"/>
    <property type="match status" value="1"/>
</dbReference>
<dbReference type="RefSeq" id="WP_013043882.1">
    <property type="nucleotide sequence ID" value="NC_014008.1"/>
</dbReference>
<feature type="domain" description="AdoMet activation" evidence="26">
    <location>
        <begin position="964"/>
        <end position="1292"/>
    </location>
</feature>